<gene>
    <name evidence="11" type="ORF">CMQ_5439</name>
</gene>
<dbReference type="GO" id="GO:0046872">
    <property type="term" value="F:metal ion binding"/>
    <property type="evidence" value="ECO:0007669"/>
    <property type="project" value="UniProtKB-KW"/>
</dbReference>
<evidence type="ECO:0000256" key="7">
    <source>
        <dbReference type="ARBA" id="ARBA00022833"/>
    </source>
</evidence>
<dbReference type="InterPro" id="IPR037518">
    <property type="entry name" value="MPN"/>
</dbReference>
<organism evidence="12">
    <name type="scientific">Grosmannia clavigera (strain kw1407 / UAMH 11150)</name>
    <name type="common">Blue stain fungus</name>
    <name type="synonym">Graphiocladiella clavigera</name>
    <dbReference type="NCBI Taxonomy" id="655863"/>
    <lineage>
        <taxon>Eukaryota</taxon>
        <taxon>Fungi</taxon>
        <taxon>Dikarya</taxon>
        <taxon>Ascomycota</taxon>
        <taxon>Pezizomycotina</taxon>
        <taxon>Sordariomycetes</taxon>
        <taxon>Sordariomycetidae</taxon>
        <taxon>Ophiostomatales</taxon>
        <taxon>Ophiostomataceae</taxon>
        <taxon>Leptographium</taxon>
    </lineage>
</organism>
<evidence type="ECO:0000313" key="11">
    <source>
        <dbReference type="EMBL" id="EFX03389.1"/>
    </source>
</evidence>
<keyword evidence="3" id="KW-0645">Protease</keyword>
<reference evidence="11 12" key="1">
    <citation type="journal article" date="2011" name="Proc. Natl. Acad. Sci. U.S.A.">
        <title>Genome and transcriptome analyses of the mountain pine beetle-fungal symbiont Grosmannia clavigera, a lodgepole pine pathogen.</title>
        <authorList>
            <person name="DiGuistini S."/>
            <person name="Wang Y."/>
            <person name="Liao N.Y."/>
            <person name="Taylor G."/>
            <person name="Tanguay P."/>
            <person name="Feau N."/>
            <person name="Henrissat B."/>
            <person name="Chan S.K."/>
            <person name="Hesse-Orce U."/>
            <person name="Alamouti S.M."/>
            <person name="Tsui C.K.M."/>
            <person name="Docking R.T."/>
            <person name="Levasseur A."/>
            <person name="Haridas S."/>
            <person name="Robertson G."/>
            <person name="Birol I."/>
            <person name="Holt R.A."/>
            <person name="Marra M.A."/>
            <person name="Hamelin R.C."/>
            <person name="Hirst M."/>
            <person name="Jones S.J.M."/>
            <person name="Bohlmann J."/>
            <person name="Breuil C."/>
        </authorList>
    </citation>
    <scope>NUCLEOTIDE SEQUENCE [LARGE SCALE GENOMIC DNA]</scope>
    <source>
        <strain evidence="12">kw1407 / UAMH 11150</strain>
    </source>
</reference>
<accession>F0XG39</accession>
<evidence type="ECO:0000256" key="9">
    <source>
        <dbReference type="SAM" id="MobiDB-lite"/>
    </source>
</evidence>
<dbReference type="GO" id="GO:0140492">
    <property type="term" value="F:metal-dependent deubiquitinase activity"/>
    <property type="evidence" value="ECO:0007669"/>
    <property type="project" value="InterPro"/>
</dbReference>
<dbReference type="EMBL" id="GL629767">
    <property type="protein sequence ID" value="EFX03389.1"/>
    <property type="molecule type" value="Genomic_DNA"/>
</dbReference>
<evidence type="ECO:0000256" key="8">
    <source>
        <dbReference type="ARBA" id="ARBA00023049"/>
    </source>
</evidence>
<dbReference type="SMART" id="SM00232">
    <property type="entry name" value="JAB_MPN"/>
    <property type="match status" value="1"/>
</dbReference>
<evidence type="ECO:0000256" key="1">
    <source>
        <dbReference type="ARBA" id="ARBA00001947"/>
    </source>
</evidence>
<dbReference type="InterPro" id="IPR000555">
    <property type="entry name" value="JAMM/MPN+_dom"/>
</dbReference>
<feature type="domain" description="MPN" evidence="10">
    <location>
        <begin position="389"/>
        <end position="516"/>
    </location>
</feature>
<dbReference type="GO" id="GO:0005768">
    <property type="term" value="C:endosome"/>
    <property type="evidence" value="ECO:0007669"/>
    <property type="project" value="TreeGrafter"/>
</dbReference>
<evidence type="ECO:0000313" key="12">
    <source>
        <dbReference type="Proteomes" id="UP000007796"/>
    </source>
</evidence>
<dbReference type="eggNOG" id="KOG2880">
    <property type="taxonomic scope" value="Eukaryota"/>
</dbReference>
<name>F0XG39_GROCL</name>
<dbReference type="FunFam" id="3.40.140.10:FF:000033">
    <property type="entry name" value="AMSH-like protease sst2"/>
    <property type="match status" value="1"/>
</dbReference>
<keyword evidence="4" id="KW-0479">Metal-binding</keyword>
<dbReference type="InterPro" id="IPR044098">
    <property type="entry name" value="STAMBP/STALP-like_MPN"/>
</dbReference>
<feature type="region of interest" description="Disordered" evidence="9">
    <location>
        <begin position="264"/>
        <end position="353"/>
    </location>
</feature>
<dbReference type="STRING" id="655863.F0XG39"/>
<dbReference type="GO" id="GO:0006508">
    <property type="term" value="P:proteolysis"/>
    <property type="evidence" value="ECO:0007669"/>
    <property type="project" value="UniProtKB-KW"/>
</dbReference>
<evidence type="ECO:0000256" key="6">
    <source>
        <dbReference type="ARBA" id="ARBA00022801"/>
    </source>
</evidence>
<dbReference type="RefSeq" id="XP_014172871.1">
    <property type="nucleotide sequence ID" value="XM_014317396.1"/>
</dbReference>
<dbReference type="CDD" id="cd08066">
    <property type="entry name" value="MPN_AMSH_like"/>
    <property type="match status" value="1"/>
</dbReference>
<dbReference type="GO" id="GO:0016020">
    <property type="term" value="C:membrane"/>
    <property type="evidence" value="ECO:0007669"/>
    <property type="project" value="TreeGrafter"/>
</dbReference>
<comment type="cofactor">
    <cofactor evidence="1">
        <name>Zn(2+)</name>
        <dbReference type="ChEBI" id="CHEBI:29105"/>
    </cofactor>
</comment>
<keyword evidence="7" id="KW-0862">Zinc</keyword>
<dbReference type="InParanoid" id="F0XG39"/>
<comment type="similarity">
    <text evidence="2">Belongs to the peptidase M67C family.</text>
</comment>
<dbReference type="MEROPS" id="M67.003"/>
<dbReference type="PANTHER" id="PTHR12947">
    <property type="entry name" value="AMSH-LIKE PROTEASE"/>
    <property type="match status" value="1"/>
</dbReference>
<dbReference type="Gene3D" id="3.40.140.10">
    <property type="entry name" value="Cytidine Deaminase, domain 2"/>
    <property type="match status" value="1"/>
</dbReference>
<dbReference type="GO" id="GO:0061578">
    <property type="term" value="F:K63-linked deubiquitinase activity"/>
    <property type="evidence" value="ECO:0007669"/>
    <property type="project" value="InterPro"/>
</dbReference>
<evidence type="ECO:0000259" key="10">
    <source>
        <dbReference type="PROSITE" id="PS50249"/>
    </source>
</evidence>
<evidence type="ECO:0000256" key="5">
    <source>
        <dbReference type="ARBA" id="ARBA00022786"/>
    </source>
</evidence>
<dbReference type="OrthoDB" id="3640at2759"/>
<keyword evidence="6" id="KW-0378">Hydrolase</keyword>
<evidence type="ECO:0000256" key="4">
    <source>
        <dbReference type="ARBA" id="ARBA00022723"/>
    </source>
</evidence>
<dbReference type="GeneID" id="25978761"/>
<dbReference type="HOGENOM" id="CLU_023304_4_0_1"/>
<dbReference type="GO" id="GO:0070536">
    <property type="term" value="P:protein K63-linked deubiquitination"/>
    <property type="evidence" value="ECO:0007669"/>
    <property type="project" value="InterPro"/>
</dbReference>
<dbReference type="AlphaFoldDB" id="F0XG39"/>
<protein>
    <submittedName>
        <fullName evidence="11">Endosome-associated ubiquitin isopeptidase</fullName>
    </submittedName>
</protein>
<dbReference type="Proteomes" id="UP000007796">
    <property type="component" value="Unassembled WGS sequence"/>
</dbReference>
<keyword evidence="8" id="KW-0482">Metalloprotease</keyword>
<dbReference type="Pfam" id="PF01398">
    <property type="entry name" value="JAB"/>
    <property type="match status" value="1"/>
</dbReference>
<keyword evidence="5" id="KW-0833">Ubl conjugation pathway</keyword>
<dbReference type="Gene3D" id="1.20.58.80">
    <property type="entry name" value="Phosphotransferase system, lactose/cellobiose-type IIA subunit"/>
    <property type="match status" value="1"/>
</dbReference>
<dbReference type="SUPFAM" id="SSF102712">
    <property type="entry name" value="JAB1/MPN domain"/>
    <property type="match status" value="1"/>
</dbReference>
<dbReference type="PROSITE" id="PS50249">
    <property type="entry name" value="MPN"/>
    <property type="match status" value="1"/>
</dbReference>
<evidence type="ECO:0000256" key="2">
    <source>
        <dbReference type="ARBA" id="ARBA00010981"/>
    </source>
</evidence>
<sequence>MPFESRTSVKIRAAFPPLEPSELAKEAEKFEFNPLIPLKNYIGALDTLYREGRNYLNERNFAKAYLLLFRFSILYLDKVSSLPEARTPRGRTLLKTTKRRIKDVLVELENIKPDLIEARNRWTAEHPEATLNPNAQYEGANQDFAARDAALSWNIKAQATLLDASCHQDFAVDLATEELSRRQDTRRHGVSKEGDIGWGAGRELGTGRPLTVAEESTGYGYADEREMRCQMEQARRRLDRREEGDIFWKQLVGLGDRKNQPVPMAYHYPSISRSAPPHYDTGQSARDQKETGSPPGMIGVRPQLPPNEGAYAVSLLDRSAPPVPPRRELAPSSGELVRHRPFSPTSGYPSPYPPRLPPKVDSIASPPEKGTITFRPAAYLEDGKPIRPIFVPEGLRKDFVHMAAANTHRGIETCGILCGTNINNALFITCLLVPEQYGTPDTCETTNEAATFEFFDEEDLLQIGWIHTHPTQTCFMSSRDLHTQAGYQIMMEESIAIVCSPSHEPSWGVFRLTKPPGLQHLLGCEKTDTFHQHSLPADALYVDAKNPPGHVFVTSRMKYRIHDLRKEA</sequence>
<evidence type="ECO:0000256" key="3">
    <source>
        <dbReference type="ARBA" id="ARBA00022670"/>
    </source>
</evidence>
<keyword evidence="12" id="KW-1185">Reference proteome</keyword>
<proteinExistence type="inferred from homology"/>
<dbReference type="PANTHER" id="PTHR12947:SF13">
    <property type="entry name" value="FI19924P1"/>
    <property type="match status" value="1"/>
</dbReference>